<dbReference type="eggNOG" id="ENOG502QU2T">
    <property type="taxonomic scope" value="Eukaryota"/>
</dbReference>
<evidence type="ECO:0000313" key="4">
    <source>
        <dbReference type="EMBL" id="CAP79367.1"/>
    </source>
</evidence>
<dbReference type="BioCyc" id="PCHR:PC17G00800-MONOMER"/>
<dbReference type="OrthoDB" id="2310150at2759"/>
<accession>B6HB00</accession>
<dbReference type="VEuPathDB" id="FungiDB:PCH_Pc17g00800"/>
<gene>
    <name evidence="4" type="ORF">Pc17g00800</name>
    <name evidence="4" type="ORF">PCH_Pc17g00800</name>
</gene>
<dbReference type="PANTHER" id="PTHR43364:SF4">
    <property type="entry name" value="NAD(P)-LINKED OXIDOREDUCTASE SUPERFAMILY PROTEIN"/>
    <property type="match status" value="1"/>
</dbReference>
<dbReference type="PANTHER" id="PTHR43364">
    <property type="entry name" value="NADH-SPECIFIC METHYLGLYOXAL REDUCTASE-RELATED"/>
    <property type="match status" value="1"/>
</dbReference>
<dbReference type="Gene3D" id="3.20.20.100">
    <property type="entry name" value="NADP-dependent oxidoreductase domain"/>
    <property type="match status" value="1"/>
</dbReference>
<dbReference type="SUPFAM" id="SSF51430">
    <property type="entry name" value="NAD(P)-linked oxidoreductase"/>
    <property type="match status" value="1"/>
</dbReference>
<dbReference type="InterPro" id="IPR050523">
    <property type="entry name" value="AKR_Detox_Biosynth"/>
</dbReference>
<evidence type="ECO:0000256" key="2">
    <source>
        <dbReference type="ARBA" id="ARBA00038157"/>
    </source>
</evidence>
<dbReference type="AlphaFoldDB" id="B6HB00"/>
<dbReference type="InterPro" id="IPR023210">
    <property type="entry name" value="NADP_OxRdtase_dom"/>
</dbReference>
<sequence>MSNTKVEYMDAMRSIPPGSTWTGSRKEGFTAEVGNQNLSASPRSALLRTQSVDTFYFHAADRLVPFDETLKKLDSLRQTGKFRRLGLSNFSAYEIAEIVVLCHTRGWIRPSIHQGVYNAISRNLETEIIPACRRYGLDVVVYNPLAGNLLTGRYTYSGSEDNAGRYSTKVFLGPIYRPLYFEDNFEAL</sequence>
<reference evidence="4 5" key="1">
    <citation type="journal article" date="2008" name="Nat. Biotechnol.">
        <title>Genome sequencing and analysis of the filamentous fungus Penicillium chrysogenum.</title>
        <authorList>
            <person name="van den Berg M.A."/>
            <person name="Albang R."/>
            <person name="Albermann K."/>
            <person name="Badger J.H."/>
            <person name="Daran J.-M."/>
            <person name="Driessen A.J.M."/>
            <person name="Garcia-Estrada C."/>
            <person name="Fedorova N.D."/>
            <person name="Harris D.M."/>
            <person name="Heijne W.H.M."/>
            <person name="Joardar V.S."/>
            <person name="Kiel J.A.K.W."/>
            <person name="Kovalchuk A."/>
            <person name="Martin J.F."/>
            <person name="Nierman W.C."/>
            <person name="Nijland J.G."/>
            <person name="Pronk J.T."/>
            <person name="Roubos J.A."/>
            <person name="van der Klei I.J."/>
            <person name="van Peij N.N.M.E."/>
            <person name="Veenhuis M."/>
            <person name="von Doehren H."/>
            <person name="Wagner C."/>
            <person name="Wortman J.R."/>
            <person name="Bovenberg R.A.L."/>
        </authorList>
    </citation>
    <scope>NUCLEOTIDE SEQUENCE [LARGE SCALE GENOMIC DNA]</scope>
    <source>
        <strain evidence="5">ATCC 28089 / DSM 1075 / NRRL 1951 / Wisconsin 54-1255</strain>
    </source>
</reference>
<dbReference type="HOGENOM" id="CLU_1441496_0_0_1"/>
<evidence type="ECO:0000256" key="1">
    <source>
        <dbReference type="ARBA" id="ARBA00023002"/>
    </source>
</evidence>
<dbReference type="InterPro" id="IPR036812">
    <property type="entry name" value="NAD(P)_OxRdtase_dom_sf"/>
</dbReference>
<proteinExistence type="inferred from homology"/>
<comment type="similarity">
    <text evidence="2">Belongs to the aldo/keto reductase family. Aldo/keto reductase 2 subfamily.</text>
</comment>
<evidence type="ECO:0000313" key="5">
    <source>
        <dbReference type="Proteomes" id="UP000000724"/>
    </source>
</evidence>
<keyword evidence="1" id="KW-0560">Oxidoreductase</keyword>
<dbReference type="GO" id="GO:0016491">
    <property type="term" value="F:oxidoreductase activity"/>
    <property type="evidence" value="ECO:0007669"/>
    <property type="project" value="UniProtKB-KW"/>
</dbReference>
<dbReference type="Proteomes" id="UP000000724">
    <property type="component" value="Contig Pc00c17"/>
</dbReference>
<dbReference type="InterPro" id="IPR018170">
    <property type="entry name" value="Aldo/ket_reductase_CS"/>
</dbReference>
<protein>
    <submittedName>
        <fullName evidence="4">Pc17g00800 protein</fullName>
    </submittedName>
</protein>
<evidence type="ECO:0000259" key="3">
    <source>
        <dbReference type="Pfam" id="PF00248"/>
    </source>
</evidence>
<keyword evidence="5" id="KW-1185">Reference proteome</keyword>
<dbReference type="Pfam" id="PF00248">
    <property type="entry name" value="Aldo_ket_red"/>
    <property type="match status" value="1"/>
</dbReference>
<feature type="domain" description="NADP-dependent oxidoreductase" evidence="3">
    <location>
        <begin position="26"/>
        <end position="160"/>
    </location>
</feature>
<name>B6HB00_PENRW</name>
<dbReference type="PROSITE" id="PS00062">
    <property type="entry name" value="ALDOKETO_REDUCTASE_2"/>
    <property type="match status" value="1"/>
</dbReference>
<organism evidence="4 5">
    <name type="scientific">Penicillium rubens (strain ATCC 28089 / DSM 1075 / NRRL 1951 / Wisconsin 54-1255)</name>
    <name type="common">Penicillium chrysogenum</name>
    <dbReference type="NCBI Taxonomy" id="500485"/>
    <lineage>
        <taxon>Eukaryota</taxon>
        <taxon>Fungi</taxon>
        <taxon>Dikarya</taxon>
        <taxon>Ascomycota</taxon>
        <taxon>Pezizomycotina</taxon>
        <taxon>Eurotiomycetes</taxon>
        <taxon>Eurotiomycetidae</taxon>
        <taxon>Eurotiales</taxon>
        <taxon>Aspergillaceae</taxon>
        <taxon>Penicillium</taxon>
        <taxon>Penicillium chrysogenum species complex</taxon>
    </lineage>
</organism>
<dbReference type="EMBL" id="AM920432">
    <property type="protein sequence ID" value="CAP79367.1"/>
    <property type="molecule type" value="Genomic_DNA"/>
</dbReference>